<organism evidence="1 2">
    <name type="scientific">Oryza meyeriana var. granulata</name>
    <dbReference type="NCBI Taxonomy" id="110450"/>
    <lineage>
        <taxon>Eukaryota</taxon>
        <taxon>Viridiplantae</taxon>
        <taxon>Streptophyta</taxon>
        <taxon>Embryophyta</taxon>
        <taxon>Tracheophyta</taxon>
        <taxon>Spermatophyta</taxon>
        <taxon>Magnoliopsida</taxon>
        <taxon>Liliopsida</taxon>
        <taxon>Poales</taxon>
        <taxon>Poaceae</taxon>
        <taxon>BOP clade</taxon>
        <taxon>Oryzoideae</taxon>
        <taxon>Oryzeae</taxon>
        <taxon>Oryzinae</taxon>
        <taxon>Oryza</taxon>
        <taxon>Oryza meyeriana</taxon>
    </lineage>
</organism>
<gene>
    <name evidence="1" type="ORF">E2562_034909</name>
</gene>
<evidence type="ECO:0008006" key="3">
    <source>
        <dbReference type="Google" id="ProtNLM"/>
    </source>
</evidence>
<reference evidence="1 2" key="1">
    <citation type="submission" date="2019-11" db="EMBL/GenBank/DDBJ databases">
        <title>Whole genome sequence of Oryza granulata.</title>
        <authorList>
            <person name="Li W."/>
        </authorList>
    </citation>
    <scope>NUCLEOTIDE SEQUENCE [LARGE SCALE GENOMIC DNA]</scope>
    <source>
        <strain evidence="2">cv. Menghai</strain>
        <tissue evidence="1">Leaf</tissue>
    </source>
</reference>
<proteinExistence type="predicted"/>
<name>A0A6G1F1F7_9ORYZ</name>
<evidence type="ECO:0000313" key="2">
    <source>
        <dbReference type="Proteomes" id="UP000479710"/>
    </source>
</evidence>
<protein>
    <recommendedName>
        <fullName evidence="3">Ubiquitin-like domain-containing protein</fullName>
    </recommendedName>
</protein>
<dbReference type="Proteomes" id="UP000479710">
    <property type="component" value="Unassembled WGS sequence"/>
</dbReference>
<evidence type="ECO:0000313" key="1">
    <source>
        <dbReference type="EMBL" id="KAF0930714.1"/>
    </source>
</evidence>
<dbReference type="AlphaFoldDB" id="A0A6G1F1F7"/>
<accession>A0A6G1F1F7</accession>
<comment type="caution">
    <text evidence="1">The sequence shown here is derived from an EMBL/GenBank/DDBJ whole genome shotgun (WGS) entry which is preliminary data.</text>
</comment>
<keyword evidence="2" id="KW-1185">Reference proteome</keyword>
<sequence>MVFLRSPDGRTHHFDLDPSTATLADLAASASRVCGGVPPQHLRLYLSHRRLLPAEPSPRLASLQVSASPRCSSTSPCSEG</sequence>
<dbReference type="EMBL" id="SPHZ02000002">
    <property type="protein sequence ID" value="KAF0930714.1"/>
    <property type="molecule type" value="Genomic_DNA"/>
</dbReference>